<dbReference type="AlphaFoldDB" id="A0AAW2HQI3"/>
<feature type="compositionally biased region" description="Low complexity" evidence="1">
    <location>
        <begin position="144"/>
        <end position="168"/>
    </location>
</feature>
<evidence type="ECO:0008006" key="3">
    <source>
        <dbReference type="Google" id="ProtNLM"/>
    </source>
</evidence>
<feature type="compositionally biased region" description="Basic and acidic residues" evidence="1">
    <location>
        <begin position="169"/>
        <end position="187"/>
    </location>
</feature>
<protein>
    <recommendedName>
        <fullName evidence="3">PH domain-containing protein</fullName>
    </recommendedName>
</protein>
<sequence length="275" mass="30826">MEGSPEALTSVQNKKRSTPADEHTKLKNGGLTRAPHKYEMQRAHKAQKGGSPELLTKEEAIGHGTGGRRSQGEYQRVKEDEKSAPPPSRLSGDKAPENLIKHRNGTNHASRADEPLAGPKCSTFIYISRKGDKGTPDEKQQKRVVVPKPAAKVICGERIATNRTTTTKTNKESEKGEKEEKKEVGRRVAERRNQCYWTFRDVEESMEIFSGDDNRSIREWVQEFEELAELSVDRGVKSRVLEEIATRFGEDFCTVFQQCGAVEAGGSRSQRNSRK</sequence>
<accession>A0AAW2HQI3</accession>
<evidence type="ECO:0000313" key="2">
    <source>
        <dbReference type="EMBL" id="KAL0272164.1"/>
    </source>
</evidence>
<name>A0AAW2HQI3_9NEOP</name>
<reference evidence="2" key="1">
    <citation type="journal article" date="2024" name="Gigascience">
        <title>Chromosome-level genome of the poultry shaft louse Menopon gallinae provides insight into the host-switching and adaptive evolution of parasitic lice.</title>
        <authorList>
            <person name="Xu Y."/>
            <person name="Ma L."/>
            <person name="Liu S."/>
            <person name="Liang Y."/>
            <person name="Liu Q."/>
            <person name="He Z."/>
            <person name="Tian L."/>
            <person name="Duan Y."/>
            <person name="Cai W."/>
            <person name="Li H."/>
            <person name="Song F."/>
        </authorList>
    </citation>
    <scope>NUCLEOTIDE SEQUENCE</scope>
    <source>
        <strain evidence="2">Cailab_2023a</strain>
    </source>
</reference>
<evidence type="ECO:0000256" key="1">
    <source>
        <dbReference type="SAM" id="MobiDB-lite"/>
    </source>
</evidence>
<comment type="caution">
    <text evidence="2">The sequence shown here is derived from an EMBL/GenBank/DDBJ whole genome shotgun (WGS) entry which is preliminary data.</text>
</comment>
<feature type="compositionally biased region" description="Basic and acidic residues" evidence="1">
    <location>
        <begin position="129"/>
        <end position="141"/>
    </location>
</feature>
<feature type="region of interest" description="Disordered" evidence="1">
    <location>
        <begin position="1"/>
        <end position="187"/>
    </location>
</feature>
<feature type="compositionally biased region" description="Basic and acidic residues" evidence="1">
    <location>
        <begin position="91"/>
        <end position="100"/>
    </location>
</feature>
<dbReference type="EMBL" id="JARGDH010000003">
    <property type="protein sequence ID" value="KAL0272164.1"/>
    <property type="molecule type" value="Genomic_DNA"/>
</dbReference>
<proteinExistence type="predicted"/>
<gene>
    <name evidence="2" type="ORF">PYX00_005244</name>
</gene>
<organism evidence="2">
    <name type="scientific">Menopon gallinae</name>
    <name type="common">poultry shaft louse</name>
    <dbReference type="NCBI Taxonomy" id="328185"/>
    <lineage>
        <taxon>Eukaryota</taxon>
        <taxon>Metazoa</taxon>
        <taxon>Ecdysozoa</taxon>
        <taxon>Arthropoda</taxon>
        <taxon>Hexapoda</taxon>
        <taxon>Insecta</taxon>
        <taxon>Pterygota</taxon>
        <taxon>Neoptera</taxon>
        <taxon>Paraneoptera</taxon>
        <taxon>Psocodea</taxon>
        <taxon>Troctomorpha</taxon>
        <taxon>Phthiraptera</taxon>
        <taxon>Amblycera</taxon>
        <taxon>Menoponidae</taxon>
        <taxon>Menopon</taxon>
    </lineage>
</organism>